<feature type="region of interest" description="Disordered" evidence="1">
    <location>
        <begin position="62"/>
        <end position="115"/>
    </location>
</feature>
<feature type="region of interest" description="Disordered" evidence="1">
    <location>
        <begin position="1"/>
        <end position="29"/>
    </location>
</feature>
<proteinExistence type="predicted"/>
<dbReference type="AlphaFoldDB" id="A0A2H3CYP1"/>
<dbReference type="InParanoid" id="A0A2H3CYP1"/>
<sequence length="115" mass="12789">MGTLFVSSSSDSENKKNKQNLENLGQHRPVTAPYMGFGVSDVVAWQNPEWLGQTYPSPITPAHPIAPPPFQSPLVPNMSPNVQPYRRLDISPQNPQSQVPYYHPHAYNTPLTPTP</sequence>
<gene>
    <name evidence="2" type="ORF">ARMGADRAFT_1037231</name>
</gene>
<accession>A0A2H3CYP1</accession>
<evidence type="ECO:0000313" key="2">
    <source>
        <dbReference type="EMBL" id="PBK84302.1"/>
    </source>
</evidence>
<dbReference type="EMBL" id="KZ293699">
    <property type="protein sequence ID" value="PBK84302.1"/>
    <property type="molecule type" value="Genomic_DNA"/>
</dbReference>
<reference evidence="3" key="1">
    <citation type="journal article" date="2017" name="Nat. Ecol. Evol.">
        <title>Genome expansion and lineage-specific genetic innovations in the forest pathogenic fungi Armillaria.</title>
        <authorList>
            <person name="Sipos G."/>
            <person name="Prasanna A.N."/>
            <person name="Walter M.C."/>
            <person name="O'Connor E."/>
            <person name="Balint B."/>
            <person name="Krizsan K."/>
            <person name="Kiss B."/>
            <person name="Hess J."/>
            <person name="Varga T."/>
            <person name="Slot J."/>
            <person name="Riley R."/>
            <person name="Boka B."/>
            <person name="Rigling D."/>
            <person name="Barry K."/>
            <person name="Lee J."/>
            <person name="Mihaltcheva S."/>
            <person name="LaButti K."/>
            <person name="Lipzen A."/>
            <person name="Waldron R."/>
            <person name="Moloney N.M."/>
            <person name="Sperisen C."/>
            <person name="Kredics L."/>
            <person name="Vagvoelgyi C."/>
            <person name="Patrignani A."/>
            <person name="Fitzpatrick D."/>
            <person name="Nagy I."/>
            <person name="Doyle S."/>
            <person name="Anderson J.B."/>
            <person name="Grigoriev I.V."/>
            <person name="Gueldener U."/>
            <person name="Muensterkoetter M."/>
            <person name="Nagy L.G."/>
        </authorList>
    </citation>
    <scope>NUCLEOTIDE SEQUENCE [LARGE SCALE GENOMIC DNA]</scope>
    <source>
        <strain evidence="3">Ar21-2</strain>
    </source>
</reference>
<organism evidence="2 3">
    <name type="scientific">Armillaria gallica</name>
    <name type="common">Bulbous honey fungus</name>
    <name type="synonym">Armillaria bulbosa</name>
    <dbReference type="NCBI Taxonomy" id="47427"/>
    <lineage>
        <taxon>Eukaryota</taxon>
        <taxon>Fungi</taxon>
        <taxon>Dikarya</taxon>
        <taxon>Basidiomycota</taxon>
        <taxon>Agaricomycotina</taxon>
        <taxon>Agaricomycetes</taxon>
        <taxon>Agaricomycetidae</taxon>
        <taxon>Agaricales</taxon>
        <taxon>Marasmiineae</taxon>
        <taxon>Physalacriaceae</taxon>
        <taxon>Armillaria</taxon>
    </lineage>
</organism>
<protein>
    <submittedName>
        <fullName evidence="2">Uncharacterized protein</fullName>
    </submittedName>
</protein>
<evidence type="ECO:0000313" key="3">
    <source>
        <dbReference type="Proteomes" id="UP000217790"/>
    </source>
</evidence>
<feature type="compositionally biased region" description="Pro residues" evidence="1">
    <location>
        <begin position="62"/>
        <end position="71"/>
    </location>
</feature>
<keyword evidence="3" id="KW-1185">Reference proteome</keyword>
<evidence type="ECO:0000256" key="1">
    <source>
        <dbReference type="SAM" id="MobiDB-lite"/>
    </source>
</evidence>
<dbReference type="Proteomes" id="UP000217790">
    <property type="component" value="Unassembled WGS sequence"/>
</dbReference>
<name>A0A2H3CYP1_ARMGA</name>